<comment type="caution">
    <text evidence="2">The sequence shown here is derived from an EMBL/GenBank/DDBJ whole genome shotgun (WGS) entry which is preliminary data.</text>
</comment>
<dbReference type="Proteomes" id="UP001565368">
    <property type="component" value="Unassembled WGS sequence"/>
</dbReference>
<accession>A0ABR3PU09</accession>
<evidence type="ECO:0000313" key="2">
    <source>
        <dbReference type="EMBL" id="KAL1405875.1"/>
    </source>
</evidence>
<keyword evidence="3" id="KW-1185">Reference proteome</keyword>
<sequence>MAAMTQHEAPSAPSSDRPCPSPGEWDAELEEREANHHKHALSHHHDVHEAFVHLRANVADALEHLHGKLSTVAHGLEDEKHEFAVGIDGSVGEAKTELHEAIDKLHAWWDKHAGGSVAVDAKAADAGAWRGP</sequence>
<proteinExistence type="predicted"/>
<feature type="region of interest" description="Disordered" evidence="1">
    <location>
        <begin position="1"/>
        <end position="43"/>
    </location>
</feature>
<protein>
    <submittedName>
        <fullName evidence="2">Uncharacterized protein</fullName>
    </submittedName>
</protein>
<dbReference type="EMBL" id="JBBXJM010000006">
    <property type="protein sequence ID" value="KAL1405875.1"/>
    <property type="molecule type" value="Genomic_DNA"/>
</dbReference>
<organism evidence="2 3">
    <name type="scientific">Vanrija albida</name>
    <dbReference type="NCBI Taxonomy" id="181172"/>
    <lineage>
        <taxon>Eukaryota</taxon>
        <taxon>Fungi</taxon>
        <taxon>Dikarya</taxon>
        <taxon>Basidiomycota</taxon>
        <taxon>Agaricomycotina</taxon>
        <taxon>Tremellomycetes</taxon>
        <taxon>Trichosporonales</taxon>
        <taxon>Trichosporonaceae</taxon>
        <taxon>Vanrija</taxon>
    </lineage>
</organism>
<dbReference type="GeneID" id="95988597"/>
<gene>
    <name evidence="2" type="ORF">Q8F55_007554</name>
</gene>
<dbReference type="RefSeq" id="XP_069205819.1">
    <property type="nucleotide sequence ID" value="XM_069355978.1"/>
</dbReference>
<evidence type="ECO:0000313" key="3">
    <source>
        <dbReference type="Proteomes" id="UP001565368"/>
    </source>
</evidence>
<name>A0ABR3PU09_9TREE</name>
<evidence type="ECO:0000256" key="1">
    <source>
        <dbReference type="SAM" id="MobiDB-lite"/>
    </source>
</evidence>
<reference evidence="2 3" key="1">
    <citation type="submission" date="2023-08" db="EMBL/GenBank/DDBJ databases">
        <title>Annotated Genome Sequence of Vanrija albida AlHP1.</title>
        <authorList>
            <person name="Herzog R."/>
        </authorList>
    </citation>
    <scope>NUCLEOTIDE SEQUENCE [LARGE SCALE GENOMIC DNA]</scope>
    <source>
        <strain evidence="2 3">AlHP1</strain>
    </source>
</reference>